<dbReference type="Gene3D" id="3.50.50.60">
    <property type="entry name" value="FAD/NAD(P)-binding domain"/>
    <property type="match status" value="1"/>
</dbReference>
<organism evidence="7 8">
    <name type="scientific">Rubrobacter xylanophilus (strain DSM 9941 / JCM 11954 / NBRC 16129 / PRD-1)</name>
    <dbReference type="NCBI Taxonomy" id="266117"/>
    <lineage>
        <taxon>Bacteria</taxon>
        <taxon>Bacillati</taxon>
        <taxon>Actinomycetota</taxon>
        <taxon>Rubrobacteria</taxon>
        <taxon>Rubrobacterales</taxon>
        <taxon>Rubrobacteraceae</taxon>
        <taxon>Rubrobacter</taxon>
    </lineage>
</organism>
<sequence length="378" mass="39379">MSSGGPAEVAVVGGGAIGCSVAYHAARRGARVILLEAEQLGSGSSGALAGMLSGQGELEPPGPLLRLMLLGRERHREISEELQDLTGIDPGYVWEGALRTAVDEASSELLAEAHALQREEGLRAEWLTGDEARELEPALSREVVAGLYLPDDGQVNPPQLVQALARGAALHGAEIREATRVTGFIVRGGRVEGVGTSRGEVPAGTVVLAGGAFSDLLSGQLGVSLPLFPVKGQMLITNMWPSPIRANVWDAANFYVVPKRDGRVIVGATEEPGVYDRRVTLGGVAELSRAATSLVPALSEALFAGSWGGLRPATSTGRPVLGPVEGWEGLLLATGHFRNGVLLSVITGEIISALALGEEPPTDISPFLYGSLLTGRLE</sequence>
<keyword evidence="8" id="KW-1185">Reference proteome</keyword>
<dbReference type="GO" id="GO:0043799">
    <property type="term" value="F:glycine oxidase activity"/>
    <property type="evidence" value="ECO:0007669"/>
    <property type="project" value="UniProtKB-EC"/>
</dbReference>
<dbReference type="SUPFAM" id="SSF51905">
    <property type="entry name" value="FAD/NAD(P)-binding domain"/>
    <property type="match status" value="1"/>
</dbReference>
<comment type="pathway">
    <text evidence="1">Cofactor biosynthesis; thiamine diphosphate biosynthesis.</text>
</comment>
<accession>Q1AYU2</accession>
<dbReference type="PANTHER" id="PTHR13847">
    <property type="entry name" value="SARCOSINE DEHYDROGENASE-RELATED"/>
    <property type="match status" value="1"/>
</dbReference>
<dbReference type="PhylomeDB" id="Q1AYU2"/>
<feature type="domain" description="FAD dependent oxidoreductase" evidence="6">
    <location>
        <begin position="9"/>
        <end position="353"/>
    </location>
</feature>
<dbReference type="GO" id="GO:0005737">
    <property type="term" value="C:cytoplasm"/>
    <property type="evidence" value="ECO:0007669"/>
    <property type="project" value="TreeGrafter"/>
</dbReference>
<dbReference type="Pfam" id="PF01266">
    <property type="entry name" value="DAO"/>
    <property type="match status" value="1"/>
</dbReference>
<comment type="catalytic activity">
    <reaction evidence="4">
        <text>glycine + O2 + H2O = glyoxylate + H2O2 + NH4(+)</text>
        <dbReference type="Rhea" id="RHEA:11532"/>
        <dbReference type="ChEBI" id="CHEBI:15377"/>
        <dbReference type="ChEBI" id="CHEBI:15379"/>
        <dbReference type="ChEBI" id="CHEBI:16240"/>
        <dbReference type="ChEBI" id="CHEBI:28938"/>
        <dbReference type="ChEBI" id="CHEBI:36655"/>
        <dbReference type="ChEBI" id="CHEBI:57305"/>
        <dbReference type="EC" id="1.4.3.19"/>
    </reaction>
</comment>
<evidence type="ECO:0000256" key="2">
    <source>
        <dbReference type="ARBA" id="ARBA00022977"/>
    </source>
</evidence>
<gene>
    <name evidence="7" type="ordered locus">Rxyl_0462</name>
</gene>
<keyword evidence="2" id="KW-0784">Thiamine biosynthesis</keyword>
<dbReference type="RefSeq" id="WP_011563454.1">
    <property type="nucleotide sequence ID" value="NC_008148.1"/>
</dbReference>
<dbReference type="PANTHER" id="PTHR13847:SF289">
    <property type="entry name" value="GLYCINE OXIDASE"/>
    <property type="match status" value="1"/>
</dbReference>
<dbReference type="UniPathway" id="UPA00060"/>
<dbReference type="InterPro" id="IPR006076">
    <property type="entry name" value="FAD-dep_OxRdtase"/>
</dbReference>
<evidence type="ECO:0000259" key="6">
    <source>
        <dbReference type="Pfam" id="PF01266"/>
    </source>
</evidence>
<dbReference type="EC" id="1.4.3.19" evidence="5"/>
<dbReference type="GO" id="GO:0050660">
    <property type="term" value="F:flavin adenine dinucleotide binding"/>
    <property type="evidence" value="ECO:0007669"/>
    <property type="project" value="InterPro"/>
</dbReference>
<evidence type="ECO:0000256" key="4">
    <source>
        <dbReference type="ARBA" id="ARBA00049872"/>
    </source>
</evidence>
<dbReference type="KEGG" id="rxy:Rxyl_0462"/>
<keyword evidence="3 7" id="KW-0560">Oxidoreductase</keyword>
<dbReference type="EMBL" id="CP000386">
    <property type="protein sequence ID" value="ABG03436.1"/>
    <property type="molecule type" value="Genomic_DNA"/>
</dbReference>
<dbReference type="AlphaFoldDB" id="Q1AYU2"/>
<reference evidence="7 8" key="1">
    <citation type="submission" date="2006-06" db="EMBL/GenBank/DDBJ databases">
        <title>Complete sequence of Rubrobacter xylanophilus DSM 9941.</title>
        <authorList>
            <consortium name="US DOE Joint Genome Institute"/>
            <person name="Copeland A."/>
            <person name="Lucas S."/>
            <person name="Lapidus A."/>
            <person name="Barry K."/>
            <person name="Detter J.C."/>
            <person name="Glavina del Rio T."/>
            <person name="Hammon N."/>
            <person name="Israni S."/>
            <person name="Dalin E."/>
            <person name="Tice H."/>
            <person name="Pitluck S."/>
            <person name="Munk A.C."/>
            <person name="Brettin T."/>
            <person name="Bruce D."/>
            <person name="Han C."/>
            <person name="Tapia R."/>
            <person name="Gilna P."/>
            <person name="Schmutz J."/>
            <person name="Larimer F."/>
            <person name="Land M."/>
            <person name="Hauser L."/>
            <person name="Kyrpides N."/>
            <person name="Lykidis A."/>
            <person name="da Costa M.S."/>
            <person name="Rainey F.A."/>
            <person name="Empadinhas N."/>
            <person name="Jolivet E."/>
            <person name="Battista J.R."/>
            <person name="Richardson P."/>
        </authorList>
    </citation>
    <scope>NUCLEOTIDE SEQUENCE [LARGE SCALE GENOMIC DNA]</scope>
    <source>
        <strain evidence="8">DSM 9941 / NBRC 16129 / PRD-1</strain>
    </source>
</reference>
<evidence type="ECO:0000256" key="5">
    <source>
        <dbReference type="ARBA" id="ARBA00050018"/>
    </source>
</evidence>
<dbReference type="Proteomes" id="UP000006637">
    <property type="component" value="Chromosome"/>
</dbReference>
<dbReference type="STRING" id="266117.Rxyl_0462"/>
<evidence type="ECO:0000313" key="8">
    <source>
        <dbReference type="Proteomes" id="UP000006637"/>
    </source>
</evidence>
<proteinExistence type="predicted"/>
<dbReference type="InterPro" id="IPR036188">
    <property type="entry name" value="FAD/NAD-bd_sf"/>
</dbReference>
<dbReference type="SUPFAM" id="SSF54373">
    <property type="entry name" value="FAD-linked reductases, C-terminal domain"/>
    <property type="match status" value="1"/>
</dbReference>
<dbReference type="NCBIfam" id="TIGR02352">
    <property type="entry name" value="thiamin_ThiO"/>
    <property type="match status" value="1"/>
</dbReference>
<dbReference type="OrthoDB" id="3214401at2"/>
<evidence type="ECO:0000256" key="1">
    <source>
        <dbReference type="ARBA" id="ARBA00004948"/>
    </source>
</evidence>
<name>Q1AYU2_RUBXD</name>
<dbReference type="InterPro" id="IPR012727">
    <property type="entry name" value="Gly_oxidase_ThiO"/>
</dbReference>
<dbReference type="GO" id="GO:0009228">
    <property type="term" value="P:thiamine biosynthetic process"/>
    <property type="evidence" value="ECO:0007669"/>
    <property type="project" value="UniProtKB-KW"/>
</dbReference>
<evidence type="ECO:0000256" key="3">
    <source>
        <dbReference type="ARBA" id="ARBA00023002"/>
    </source>
</evidence>
<evidence type="ECO:0000313" key="7">
    <source>
        <dbReference type="EMBL" id="ABG03436.1"/>
    </source>
</evidence>
<dbReference type="eggNOG" id="COG0665">
    <property type="taxonomic scope" value="Bacteria"/>
</dbReference>
<dbReference type="Gene3D" id="3.30.9.10">
    <property type="entry name" value="D-Amino Acid Oxidase, subunit A, domain 2"/>
    <property type="match status" value="1"/>
</dbReference>
<dbReference type="HOGENOM" id="CLU_007884_4_5_11"/>
<dbReference type="GO" id="GO:0009229">
    <property type="term" value="P:thiamine diphosphate biosynthetic process"/>
    <property type="evidence" value="ECO:0007669"/>
    <property type="project" value="UniProtKB-UniPathway"/>
</dbReference>
<protein>
    <recommendedName>
        <fullName evidence="5">glycine oxidase</fullName>
        <ecNumber evidence="5">1.4.3.19</ecNumber>
    </recommendedName>
</protein>